<proteinExistence type="predicted"/>
<evidence type="ECO:0000256" key="2">
    <source>
        <dbReference type="ARBA" id="ARBA00022737"/>
    </source>
</evidence>
<keyword evidence="2" id="KW-0677">Repeat</keyword>
<gene>
    <name evidence="4" type="ORF">PRUPE_1G082200</name>
</gene>
<evidence type="ECO:0000313" key="4">
    <source>
        <dbReference type="EMBL" id="ONI27366.1"/>
    </source>
</evidence>
<dbReference type="STRING" id="3760.A0A251QUB5"/>
<protein>
    <recommendedName>
        <fullName evidence="3">Gnk2-homologous domain-containing protein</fullName>
    </recommendedName>
</protein>
<organism evidence="4 5">
    <name type="scientific">Prunus persica</name>
    <name type="common">Peach</name>
    <name type="synonym">Amygdalus persica</name>
    <dbReference type="NCBI Taxonomy" id="3760"/>
    <lineage>
        <taxon>Eukaryota</taxon>
        <taxon>Viridiplantae</taxon>
        <taxon>Streptophyta</taxon>
        <taxon>Embryophyta</taxon>
        <taxon>Tracheophyta</taxon>
        <taxon>Spermatophyta</taxon>
        <taxon>Magnoliopsida</taxon>
        <taxon>eudicotyledons</taxon>
        <taxon>Gunneridae</taxon>
        <taxon>Pentapetalae</taxon>
        <taxon>rosids</taxon>
        <taxon>fabids</taxon>
        <taxon>Rosales</taxon>
        <taxon>Rosaceae</taxon>
        <taxon>Amygdaloideae</taxon>
        <taxon>Amygdaleae</taxon>
        <taxon>Prunus</taxon>
    </lineage>
</organism>
<dbReference type="Pfam" id="PF01657">
    <property type="entry name" value="Stress-antifung"/>
    <property type="match status" value="1"/>
</dbReference>
<evidence type="ECO:0000256" key="1">
    <source>
        <dbReference type="ARBA" id="ARBA00022729"/>
    </source>
</evidence>
<keyword evidence="1" id="KW-0732">Signal</keyword>
<dbReference type="CDD" id="cd23509">
    <property type="entry name" value="Gnk2-like"/>
    <property type="match status" value="1"/>
</dbReference>
<dbReference type="PANTHER" id="PTHR32099">
    <property type="entry name" value="CYSTEINE-RICH REPEAT SECRETORY PROTEIN"/>
    <property type="match status" value="1"/>
</dbReference>
<dbReference type="AlphaFoldDB" id="A0A251QUB5"/>
<dbReference type="EMBL" id="CM007651">
    <property type="protein sequence ID" value="ONI27366.1"/>
    <property type="molecule type" value="Genomic_DNA"/>
</dbReference>
<accession>A0A251QUB5</accession>
<evidence type="ECO:0000259" key="3">
    <source>
        <dbReference type="Pfam" id="PF01657"/>
    </source>
</evidence>
<dbReference type="Gramene" id="ONI27366">
    <property type="protein sequence ID" value="ONI27366"/>
    <property type="gene ID" value="PRUPE_1G082200"/>
</dbReference>
<evidence type="ECO:0000313" key="5">
    <source>
        <dbReference type="Proteomes" id="UP000006882"/>
    </source>
</evidence>
<sequence>MPAMQVINENFDVEVNAETRLQQIEKHSVCILECLDSNTFTGNDTYHENLEKLTTFLSEHVASSQFINDSIGLYPNELYGFGLCFGSTSPTDCRNYTHCPYNKGAVIWFADGQVKYMNKDFLCQADDRFRYDLALKKVSGNHRPITKTTLLIVRGVFPTCCDGKIGATIYSESCWIAFSVGNAYFD</sequence>
<dbReference type="InterPro" id="IPR038408">
    <property type="entry name" value="GNK2_sf"/>
</dbReference>
<dbReference type="Proteomes" id="UP000006882">
    <property type="component" value="Chromosome G1"/>
</dbReference>
<dbReference type="Gene3D" id="3.30.430.20">
    <property type="entry name" value="Gnk2 domain, C-X8-C-X2-C motif"/>
    <property type="match status" value="1"/>
</dbReference>
<dbReference type="PANTHER" id="PTHR32099:SF42">
    <property type="entry name" value="CYSTEINE-RICH RECEPTOR-LIKE PROTEIN KINASE 9-RELATED"/>
    <property type="match status" value="1"/>
</dbReference>
<name>A0A251QUB5_PRUPE</name>
<feature type="domain" description="Gnk2-homologous" evidence="3">
    <location>
        <begin position="34"/>
        <end position="118"/>
    </location>
</feature>
<keyword evidence="5" id="KW-1185">Reference proteome</keyword>
<reference evidence="4 5" key="1">
    <citation type="journal article" date="2013" name="Nat. Genet.">
        <title>The high-quality draft genome of peach (Prunus persica) identifies unique patterns of genetic diversity, domestication and genome evolution.</title>
        <authorList>
            <consortium name="International Peach Genome Initiative"/>
            <person name="Verde I."/>
            <person name="Abbott A.G."/>
            <person name="Scalabrin S."/>
            <person name="Jung S."/>
            <person name="Shu S."/>
            <person name="Marroni F."/>
            <person name="Zhebentyayeva T."/>
            <person name="Dettori M.T."/>
            <person name="Grimwood J."/>
            <person name="Cattonaro F."/>
            <person name="Zuccolo A."/>
            <person name="Rossini L."/>
            <person name="Jenkins J."/>
            <person name="Vendramin E."/>
            <person name="Meisel L.A."/>
            <person name="Decroocq V."/>
            <person name="Sosinski B."/>
            <person name="Prochnik S."/>
            <person name="Mitros T."/>
            <person name="Policriti A."/>
            <person name="Cipriani G."/>
            <person name="Dondini L."/>
            <person name="Ficklin S."/>
            <person name="Goodstein D.M."/>
            <person name="Xuan P."/>
            <person name="Del Fabbro C."/>
            <person name="Aramini V."/>
            <person name="Copetti D."/>
            <person name="Gonzalez S."/>
            <person name="Horner D.S."/>
            <person name="Falchi R."/>
            <person name="Lucas S."/>
            <person name="Mica E."/>
            <person name="Maldonado J."/>
            <person name="Lazzari B."/>
            <person name="Bielenberg D."/>
            <person name="Pirona R."/>
            <person name="Miculan M."/>
            <person name="Barakat A."/>
            <person name="Testolin R."/>
            <person name="Stella A."/>
            <person name="Tartarini S."/>
            <person name="Tonutti P."/>
            <person name="Arus P."/>
            <person name="Orellana A."/>
            <person name="Wells C."/>
            <person name="Main D."/>
            <person name="Vizzotto G."/>
            <person name="Silva H."/>
            <person name="Salamini F."/>
            <person name="Schmutz J."/>
            <person name="Morgante M."/>
            <person name="Rokhsar D.S."/>
        </authorList>
    </citation>
    <scope>NUCLEOTIDE SEQUENCE [LARGE SCALE GENOMIC DNA]</scope>
    <source>
        <strain evidence="5">cv. Nemared</strain>
    </source>
</reference>
<dbReference type="InterPro" id="IPR002902">
    <property type="entry name" value="GNK2"/>
</dbReference>